<protein>
    <recommendedName>
        <fullName evidence="4">ShKT domain-containing protein</fullName>
    </recommendedName>
</protein>
<dbReference type="Proteomes" id="UP000078387">
    <property type="component" value="Unassembled WGS sequence"/>
</dbReference>
<dbReference type="VEuPathDB" id="AmoebaDB:EHI_161060"/>
<accession>A0A175JQ25</accession>
<evidence type="ECO:0000313" key="3">
    <source>
        <dbReference type="Proteomes" id="UP000078387"/>
    </source>
</evidence>
<sequence>MMFLSICWIFLLISYSNAESGPCVNKLVLLNSENSLVKNSSLKTYDCDTELIANGIRMIGKEMKRECYVHSGMIFKKKGDRLISKCGSCMNMVGPSLTEIHCIIVGFFNVTDQDSPLYEIQDHAVVSDYEFFKIAATTTPWSNTLFTQITISEATCLFTVFPSVHILKEEKGISTVAIVNSNDIVEKIIYNGVEYFQNGHYFDIPFKDTTVSFQIVSFTNKILKVNNMKLSTKKFLLDQRFPSTPHTLCQFSSTSKVYTSDGYADILWIFQWHFVELQSTGFIKLTDEEVINNGLLLHSIDGKASLISYATTIFNFVMAYRELRIEGTSDAEWNLTSYEWGGYNYGSDSSLVTYPPCVSTGFNEESKWINETTFQFNISITVSKRCYYYLNSMLLNFKTDGNRTLKFSNIRFKDFENKKTCKVASLYCDGMECNADSESEDAKWKPECVPRCGVCRVGYKCSVKGKCIKEEEINTRSACKHISIITLFAWFIVLII</sequence>
<dbReference type="VEuPathDB" id="AmoebaDB:EHI5A_107900"/>
<dbReference type="VEuPathDB" id="AmoebaDB:KM1_131680"/>
<dbReference type="AlphaFoldDB" id="A0A175JQ25"/>
<organism evidence="2 3">
    <name type="scientific">Entamoeba histolytica</name>
    <dbReference type="NCBI Taxonomy" id="5759"/>
    <lineage>
        <taxon>Eukaryota</taxon>
        <taxon>Amoebozoa</taxon>
        <taxon>Evosea</taxon>
        <taxon>Archamoebae</taxon>
        <taxon>Mastigamoebida</taxon>
        <taxon>Entamoebidae</taxon>
        <taxon>Entamoeba</taxon>
    </lineage>
</organism>
<comment type="caution">
    <text evidence="2">The sequence shown here is derived from an EMBL/GenBank/DDBJ whole genome shotgun (WGS) entry which is preliminary data.</text>
</comment>
<proteinExistence type="predicted"/>
<dbReference type="VEuPathDB" id="AmoebaDB:EHI7A_071560"/>
<evidence type="ECO:0000313" key="2">
    <source>
        <dbReference type="EMBL" id="GAT95585.1"/>
    </source>
</evidence>
<keyword evidence="1" id="KW-0732">Signal</keyword>
<evidence type="ECO:0008006" key="4">
    <source>
        <dbReference type="Google" id="ProtNLM"/>
    </source>
</evidence>
<evidence type="ECO:0000256" key="1">
    <source>
        <dbReference type="SAM" id="SignalP"/>
    </source>
</evidence>
<feature type="chain" id="PRO_5008039934" description="ShKT domain-containing protein" evidence="1">
    <location>
        <begin position="19"/>
        <end position="496"/>
    </location>
</feature>
<feature type="signal peptide" evidence="1">
    <location>
        <begin position="1"/>
        <end position="18"/>
    </location>
</feature>
<dbReference type="eggNOG" id="ENOG502R352">
    <property type="taxonomic scope" value="Eukaryota"/>
</dbReference>
<gene>
    <name evidence="2" type="ORF">CL6EHI_161060</name>
</gene>
<dbReference type="VEuPathDB" id="AmoebaDB:EHI8A_074730"/>
<name>A0A175JQ25_ENTHI</name>
<dbReference type="EMBL" id="BDEQ01000001">
    <property type="protein sequence ID" value="GAT95585.1"/>
    <property type="molecule type" value="Genomic_DNA"/>
</dbReference>
<reference evidence="2 3" key="1">
    <citation type="submission" date="2016-05" db="EMBL/GenBank/DDBJ databases">
        <title>First whole genome sequencing of Entamoeba histolytica HM1:IMSS-clone-6.</title>
        <authorList>
            <person name="Mukherjee Avik.K."/>
            <person name="Izumyama S."/>
            <person name="Nakada-Tsukui K."/>
            <person name="Nozaki T."/>
        </authorList>
    </citation>
    <scope>NUCLEOTIDE SEQUENCE [LARGE SCALE GENOMIC DNA]</scope>
    <source>
        <strain evidence="2 3">HM1:IMSS clone 6</strain>
    </source>
</reference>